<evidence type="ECO:0000313" key="1">
    <source>
        <dbReference type="EMBL" id="PSJ05780.1"/>
    </source>
</evidence>
<dbReference type="EMBL" id="PXXO01000006">
    <property type="protein sequence ID" value="PSJ05780.1"/>
    <property type="molecule type" value="Genomic_DNA"/>
</dbReference>
<reference evidence="1 2" key="1">
    <citation type="journal article" date="2018" name="Environ. Microbiol.">
        <title>Ecological and genomic features of two widespread freshwater picocyanobacteria.</title>
        <authorList>
            <person name="Cabello-Yeves P.J."/>
            <person name="Picazo A."/>
            <person name="Camacho A."/>
            <person name="Callieri C."/>
            <person name="Rosselli R."/>
            <person name="Roda-Garcia J.J."/>
            <person name="Coutinho F.H."/>
            <person name="Rodriguez-Valera F."/>
        </authorList>
    </citation>
    <scope>NUCLEOTIDE SEQUENCE [LARGE SCALE GENOMIC DNA]</scope>
    <source>
        <strain evidence="1 2">Tous</strain>
    </source>
</reference>
<keyword evidence="2" id="KW-1185">Reference proteome</keyword>
<sequence length="79" mass="9502">MTNLSYLEFKFLNLEFALSKGLNNVRRGIRLGIERHYFLFPFPLLIDRRNKFLFKCLNALASPMSNEIFQWRFARQLTD</sequence>
<dbReference type="Proteomes" id="UP000243002">
    <property type="component" value="Unassembled WGS sequence"/>
</dbReference>
<protein>
    <submittedName>
        <fullName evidence="1">Uncharacterized protein</fullName>
    </submittedName>
</protein>
<organism evidence="1 2">
    <name type="scientific">Cyanobium usitatum str. Tous</name>
    <dbReference type="NCBI Taxonomy" id="2116684"/>
    <lineage>
        <taxon>Bacteria</taxon>
        <taxon>Bacillati</taxon>
        <taxon>Cyanobacteriota</taxon>
        <taxon>Cyanophyceae</taxon>
        <taxon>Synechococcales</taxon>
        <taxon>Prochlorococcaceae</taxon>
        <taxon>Cyanobium</taxon>
    </lineage>
</organism>
<name>A0A2P7MX20_9CYAN</name>
<comment type="caution">
    <text evidence="1">The sequence shown here is derived from an EMBL/GenBank/DDBJ whole genome shotgun (WGS) entry which is preliminary data.</text>
</comment>
<gene>
    <name evidence="1" type="ORF">C7K55_07055</name>
</gene>
<accession>A0A2P7MX20</accession>
<proteinExistence type="predicted"/>
<evidence type="ECO:0000313" key="2">
    <source>
        <dbReference type="Proteomes" id="UP000243002"/>
    </source>
</evidence>
<dbReference type="AlphaFoldDB" id="A0A2P7MX20"/>